<sequence>MVGVPMSFSATPGSIRRHAPLPGQHTDEVLAELDARRL</sequence>
<dbReference type="Gene3D" id="3.40.50.10540">
    <property type="entry name" value="Crotonobetainyl-coa:carnitine coa-transferase, domain 1"/>
    <property type="match status" value="1"/>
</dbReference>
<dbReference type="InterPro" id="IPR023606">
    <property type="entry name" value="CoA-Trfase_III_dom_1_sf"/>
</dbReference>
<evidence type="ECO:0000256" key="1">
    <source>
        <dbReference type="SAM" id="MobiDB-lite"/>
    </source>
</evidence>
<dbReference type="SUPFAM" id="SSF89796">
    <property type="entry name" value="CoA-transferase family III (CaiB/BaiF)"/>
    <property type="match status" value="1"/>
</dbReference>
<dbReference type="AlphaFoldDB" id="A0A1H3PBP9"/>
<feature type="region of interest" description="Disordered" evidence="1">
    <location>
        <begin position="1"/>
        <end position="27"/>
    </location>
</feature>
<proteinExistence type="predicted"/>
<dbReference type="Proteomes" id="UP000199529">
    <property type="component" value="Unassembled WGS sequence"/>
</dbReference>
<gene>
    <name evidence="2" type="ORF">SAMN05216215_104152</name>
</gene>
<keyword evidence="3" id="KW-1185">Reference proteome</keyword>
<dbReference type="EMBL" id="FNOK01000041">
    <property type="protein sequence ID" value="SDY98235.1"/>
    <property type="molecule type" value="Genomic_DNA"/>
</dbReference>
<organism evidence="2 3">
    <name type="scientific">Saccharopolyspora shandongensis</name>
    <dbReference type="NCBI Taxonomy" id="418495"/>
    <lineage>
        <taxon>Bacteria</taxon>
        <taxon>Bacillati</taxon>
        <taxon>Actinomycetota</taxon>
        <taxon>Actinomycetes</taxon>
        <taxon>Pseudonocardiales</taxon>
        <taxon>Pseudonocardiaceae</taxon>
        <taxon>Saccharopolyspora</taxon>
    </lineage>
</organism>
<reference evidence="3" key="1">
    <citation type="submission" date="2016-10" db="EMBL/GenBank/DDBJ databases">
        <authorList>
            <person name="Varghese N."/>
            <person name="Submissions S."/>
        </authorList>
    </citation>
    <scope>NUCLEOTIDE SEQUENCE [LARGE SCALE GENOMIC DNA]</scope>
    <source>
        <strain evidence="3">CGMCC 4.3530</strain>
    </source>
</reference>
<protein>
    <submittedName>
        <fullName evidence="2">Uncharacterized protein</fullName>
    </submittedName>
</protein>
<evidence type="ECO:0000313" key="3">
    <source>
        <dbReference type="Proteomes" id="UP000199529"/>
    </source>
</evidence>
<dbReference type="STRING" id="418495.SAMN05216215_104152"/>
<name>A0A1H3PBP9_9PSEU</name>
<evidence type="ECO:0000313" key="2">
    <source>
        <dbReference type="EMBL" id="SDY98235.1"/>
    </source>
</evidence>
<accession>A0A1H3PBP9</accession>